<keyword evidence="9" id="KW-0812">Transmembrane</keyword>
<comment type="similarity">
    <text evidence="3">Belongs to the cytochrome P450 family.</text>
</comment>
<keyword evidence="7" id="KW-0503">Monooxygenase</keyword>
<keyword evidence="9" id="KW-0472">Membrane</keyword>
<gene>
    <name evidence="10" type="ORF">DL764_000295</name>
</gene>
<keyword evidence="9" id="KW-1133">Transmembrane helix</keyword>
<dbReference type="Proteomes" id="UP000293360">
    <property type="component" value="Unassembled WGS sequence"/>
</dbReference>
<dbReference type="GO" id="GO:0016020">
    <property type="term" value="C:membrane"/>
    <property type="evidence" value="ECO:0007669"/>
    <property type="project" value="UniProtKB-SubCell"/>
</dbReference>
<dbReference type="PRINTS" id="PR00465">
    <property type="entry name" value="EP450IV"/>
</dbReference>
<evidence type="ECO:0000256" key="2">
    <source>
        <dbReference type="ARBA" id="ARBA00004167"/>
    </source>
</evidence>
<evidence type="ECO:0000256" key="9">
    <source>
        <dbReference type="SAM" id="Phobius"/>
    </source>
</evidence>
<accession>A0A4Q4TVX7</accession>
<dbReference type="InterPro" id="IPR001128">
    <property type="entry name" value="Cyt_P450"/>
</dbReference>
<dbReference type="PANTHER" id="PTHR46206">
    <property type="entry name" value="CYTOCHROME P450"/>
    <property type="match status" value="1"/>
</dbReference>
<organism evidence="10 11">
    <name type="scientific">Monosporascus ibericus</name>
    <dbReference type="NCBI Taxonomy" id="155417"/>
    <lineage>
        <taxon>Eukaryota</taxon>
        <taxon>Fungi</taxon>
        <taxon>Dikarya</taxon>
        <taxon>Ascomycota</taxon>
        <taxon>Pezizomycotina</taxon>
        <taxon>Sordariomycetes</taxon>
        <taxon>Xylariomycetidae</taxon>
        <taxon>Xylariales</taxon>
        <taxon>Xylariales incertae sedis</taxon>
        <taxon>Monosporascus</taxon>
    </lineage>
</organism>
<keyword evidence="5" id="KW-0560">Oxidoreductase</keyword>
<evidence type="ECO:0000256" key="7">
    <source>
        <dbReference type="ARBA" id="ARBA00023033"/>
    </source>
</evidence>
<comment type="subcellular location">
    <subcellularLocation>
        <location evidence="2">Membrane</location>
        <topology evidence="2">Single-pass membrane protein</topology>
    </subcellularLocation>
</comment>
<dbReference type="InterPro" id="IPR036396">
    <property type="entry name" value="Cyt_P450_sf"/>
</dbReference>
<dbReference type="AlphaFoldDB" id="A0A4Q4TVX7"/>
<keyword evidence="6 8" id="KW-0408">Iron</keyword>
<feature type="binding site" description="axial binding residue" evidence="8">
    <location>
        <position position="447"/>
    </location>
    <ligand>
        <name>heme</name>
        <dbReference type="ChEBI" id="CHEBI:30413"/>
    </ligand>
    <ligandPart>
        <name>Fe</name>
        <dbReference type="ChEBI" id="CHEBI:18248"/>
    </ligandPart>
</feature>
<dbReference type="STRING" id="155417.A0A4Q4TVX7"/>
<evidence type="ECO:0008006" key="12">
    <source>
        <dbReference type="Google" id="ProtNLM"/>
    </source>
</evidence>
<keyword evidence="4 8" id="KW-0479">Metal-binding</keyword>
<keyword evidence="11" id="KW-1185">Reference proteome</keyword>
<proteinExistence type="inferred from homology"/>
<protein>
    <recommendedName>
        <fullName evidence="12">Cytochrome P450</fullName>
    </recommendedName>
</protein>
<comment type="cofactor">
    <cofactor evidence="1 8">
        <name>heme</name>
        <dbReference type="ChEBI" id="CHEBI:30413"/>
    </cofactor>
</comment>
<evidence type="ECO:0000256" key="4">
    <source>
        <dbReference type="ARBA" id="ARBA00022723"/>
    </source>
</evidence>
<dbReference type="SUPFAM" id="SSF48264">
    <property type="entry name" value="Cytochrome P450"/>
    <property type="match status" value="1"/>
</dbReference>
<dbReference type="Gene3D" id="1.10.630.10">
    <property type="entry name" value="Cytochrome P450"/>
    <property type="match status" value="1"/>
</dbReference>
<dbReference type="InterPro" id="IPR002403">
    <property type="entry name" value="Cyt_P450_E_grp-IV"/>
</dbReference>
<evidence type="ECO:0000256" key="8">
    <source>
        <dbReference type="PIRSR" id="PIRSR602403-1"/>
    </source>
</evidence>
<dbReference type="Pfam" id="PF00067">
    <property type="entry name" value="p450"/>
    <property type="match status" value="1"/>
</dbReference>
<evidence type="ECO:0000256" key="6">
    <source>
        <dbReference type="ARBA" id="ARBA00023004"/>
    </source>
</evidence>
<evidence type="ECO:0000256" key="1">
    <source>
        <dbReference type="ARBA" id="ARBA00001971"/>
    </source>
</evidence>
<sequence length="513" mass="57661">MSTPTITTVVFILISFGIRWYLNIPPKAKFPQAELDVGNWHDSLMKAKAKFQNKTFIFGGNDPRIILPNYLFEELKDLPDDQLSSRQSAHKVLNGKYTGLGSNPPLAGAVMKELFNNVDGTLTLLQDEIHYAVEEGIGSCPDWTPVVIWKKLLRIVALSSGRILVGRPLCRDEEWINMVTNYTADVISACQDVLSVPRFLRPLIVPFLKSIRNAKNYRLQVAKKLRPQLKDMVDAHKRMQHDDDKSYFESLPDDFHNLAVWSLGHYPPGEVPTTESVAITVLSGIFAATHTMNVTLTNILFDLAAHPECADILRDEIERISAEEPNGKFRKKSMPKLKKLDSFIKESQRVNPIGSAVLLRLVTAPKGITLSNGDYLPYGTTICVPPARHTSAIDPKHLSPMPPQPSLDEFHPWRFSDLRQHKGQENKHHFVTTSTESTIFGHGRWACPGRFFAANEIKSIVIELLRRYDIGVGPAGQGEGEGEGKWKRPVTFNVEMGYVPDPTASIYFKDRDL</sequence>
<dbReference type="GO" id="GO:0004497">
    <property type="term" value="F:monooxygenase activity"/>
    <property type="evidence" value="ECO:0007669"/>
    <property type="project" value="UniProtKB-KW"/>
</dbReference>
<evidence type="ECO:0000313" key="11">
    <source>
        <dbReference type="Proteomes" id="UP000293360"/>
    </source>
</evidence>
<evidence type="ECO:0000256" key="5">
    <source>
        <dbReference type="ARBA" id="ARBA00023002"/>
    </source>
</evidence>
<feature type="transmembrane region" description="Helical" evidence="9">
    <location>
        <begin position="6"/>
        <end position="22"/>
    </location>
</feature>
<name>A0A4Q4TVX7_9PEZI</name>
<reference evidence="10 11" key="1">
    <citation type="submission" date="2018-06" db="EMBL/GenBank/DDBJ databases">
        <title>Complete Genomes of Monosporascus.</title>
        <authorList>
            <person name="Robinson A.J."/>
            <person name="Natvig D.O."/>
        </authorList>
    </citation>
    <scope>NUCLEOTIDE SEQUENCE [LARGE SCALE GENOMIC DNA]</scope>
    <source>
        <strain evidence="10 11">CBS 110550</strain>
    </source>
</reference>
<keyword evidence="8" id="KW-0349">Heme</keyword>
<dbReference type="EMBL" id="QJNU01000009">
    <property type="protein sequence ID" value="RYP10998.1"/>
    <property type="molecule type" value="Genomic_DNA"/>
</dbReference>
<dbReference type="GO" id="GO:0016705">
    <property type="term" value="F:oxidoreductase activity, acting on paired donors, with incorporation or reduction of molecular oxygen"/>
    <property type="evidence" value="ECO:0007669"/>
    <property type="project" value="InterPro"/>
</dbReference>
<comment type="caution">
    <text evidence="10">The sequence shown here is derived from an EMBL/GenBank/DDBJ whole genome shotgun (WGS) entry which is preliminary data.</text>
</comment>
<evidence type="ECO:0000313" key="10">
    <source>
        <dbReference type="EMBL" id="RYP10998.1"/>
    </source>
</evidence>
<dbReference type="PANTHER" id="PTHR46206:SF6">
    <property type="entry name" value="CYTOCHROME P450 MONOOXYGENASE AN1598-RELATED"/>
    <property type="match status" value="1"/>
</dbReference>
<dbReference type="GO" id="GO:0020037">
    <property type="term" value="F:heme binding"/>
    <property type="evidence" value="ECO:0007669"/>
    <property type="project" value="InterPro"/>
</dbReference>
<dbReference type="GO" id="GO:0005506">
    <property type="term" value="F:iron ion binding"/>
    <property type="evidence" value="ECO:0007669"/>
    <property type="project" value="InterPro"/>
</dbReference>
<dbReference type="OrthoDB" id="1844152at2759"/>
<dbReference type="CDD" id="cd11041">
    <property type="entry name" value="CYP503A1-like"/>
    <property type="match status" value="1"/>
</dbReference>
<evidence type="ECO:0000256" key="3">
    <source>
        <dbReference type="ARBA" id="ARBA00010617"/>
    </source>
</evidence>